<dbReference type="PANTHER" id="PTHR24177:SF329">
    <property type="entry name" value="ANKYRIN REPEAT PROTEIN"/>
    <property type="match status" value="1"/>
</dbReference>
<dbReference type="Pfam" id="PF13962">
    <property type="entry name" value="PGG"/>
    <property type="match status" value="1"/>
</dbReference>
<evidence type="ECO:0000259" key="2">
    <source>
        <dbReference type="Pfam" id="PF13962"/>
    </source>
</evidence>
<feature type="transmembrane region" description="Helical" evidence="1">
    <location>
        <begin position="261"/>
        <end position="283"/>
    </location>
</feature>
<feature type="transmembrane region" description="Helical" evidence="1">
    <location>
        <begin position="377"/>
        <end position="400"/>
    </location>
</feature>
<keyword evidence="4" id="KW-1185">Reference proteome</keyword>
<dbReference type="STRING" id="74649.A0A2P6PHL0"/>
<evidence type="ECO:0000256" key="1">
    <source>
        <dbReference type="SAM" id="Phobius"/>
    </source>
</evidence>
<dbReference type="Gramene" id="PRQ21399">
    <property type="protein sequence ID" value="PRQ21399"/>
    <property type="gene ID" value="RchiOBHm_Chr7g0238811"/>
</dbReference>
<dbReference type="Proteomes" id="UP000238479">
    <property type="component" value="Chromosome 7"/>
</dbReference>
<name>A0A2P6PHL0_ROSCH</name>
<organism evidence="3 4">
    <name type="scientific">Rosa chinensis</name>
    <name type="common">China rose</name>
    <dbReference type="NCBI Taxonomy" id="74649"/>
    <lineage>
        <taxon>Eukaryota</taxon>
        <taxon>Viridiplantae</taxon>
        <taxon>Streptophyta</taxon>
        <taxon>Embryophyta</taxon>
        <taxon>Tracheophyta</taxon>
        <taxon>Spermatophyta</taxon>
        <taxon>Magnoliopsida</taxon>
        <taxon>eudicotyledons</taxon>
        <taxon>Gunneridae</taxon>
        <taxon>Pentapetalae</taxon>
        <taxon>rosids</taxon>
        <taxon>fabids</taxon>
        <taxon>Rosales</taxon>
        <taxon>Rosaceae</taxon>
        <taxon>Rosoideae</taxon>
        <taxon>Rosoideae incertae sedis</taxon>
        <taxon>Rosa</taxon>
    </lineage>
</organism>
<gene>
    <name evidence="3" type="ORF">RchiOBHm_Chr7g0238811</name>
</gene>
<reference evidence="3 4" key="1">
    <citation type="journal article" date="2018" name="Nat. Genet.">
        <title>The Rosa genome provides new insights in the design of modern roses.</title>
        <authorList>
            <person name="Bendahmane M."/>
        </authorList>
    </citation>
    <scope>NUCLEOTIDE SEQUENCE [LARGE SCALE GENOMIC DNA]</scope>
    <source>
        <strain evidence="4">cv. Old Blush</strain>
    </source>
</reference>
<evidence type="ECO:0000313" key="3">
    <source>
        <dbReference type="EMBL" id="PRQ21399.1"/>
    </source>
</evidence>
<feature type="domain" description="PGG" evidence="2">
    <location>
        <begin position="262"/>
        <end position="368"/>
    </location>
</feature>
<dbReference type="OMA" id="IVAMMIT"/>
<dbReference type="PANTHER" id="PTHR24177">
    <property type="entry name" value="CASKIN"/>
    <property type="match status" value="1"/>
</dbReference>
<keyword evidence="1" id="KW-0812">Transmembrane</keyword>
<feature type="transmembrane region" description="Helical" evidence="1">
    <location>
        <begin position="304"/>
        <end position="326"/>
    </location>
</feature>
<protein>
    <submittedName>
        <fullName evidence="3">Putative PGG domain-containing protein</fullName>
    </submittedName>
</protein>
<keyword evidence="1" id="KW-1133">Transmembrane helix</keyword>
<dbReference type="InterPro" id="IPR026961">
    <property type="entry name" value="PGG_dom"/>
</dbReference>
<dbReference type="EMBL" id="PDCK01000045">
    <property type="protein sequence ID" value="PRQ21399.1"/>
    <property type="molecule type" value="Genomic_DNA"/>
</dbReference>
<proteinExistence type="predicted"/>
<feature type="transmembrane region" description="Helical" evidence="1">
    <location>
        <begin position="346"/>
        <end position="370"/>
    </location>
</feature>
<evidence type="ECO:0000313" key="4">
    <source>
        <dbReference type="Proteomes" id="UP000238479"/>
    </source>
</evidence>
<keyword evidence="1" id="KW-0472">Membrane</keyword>
<dbReference type="GO" id="GO:0016020">
    <property type="term" value="C:membrane"/>
    <property type="evidence" value="ECO:0007669"/>
    <property type="project" value="TreeGrafter"/>
</dbReference>
<sequence>MHYHVHSFSSATRLEKVLVESVRDSLPRSKGVTLWNCLYATLSTLSSLFLNYTLNMDYLNMNLLVPNVNIGINDVYDMKSNHVRYNKLLACMGEVIKTMDEFTPPAQLNVVRKSVFKAIEQGHVEFVTHMCEANPTLVVDILDEDDKSIFQYAIECRQEKIYNLMYGLKRKKIEKIAHRVAKFNNNMLHSVGNLSPLPPINHIQGASLQMQKELQWFEEVKRILPTEMHEYVNTSNLTARELFTKSHKKLKDEAEIAMKGIAASSTTVGALIVTMMFAVAFTAPGGTDSNTGLPMFMHKKLFKIFLLSDTISLISSATSVITFLGLLTSTYAEDDFLWFLPTNLMIGLSALFISIVAMMITFSCALTIMFDGEAKMIIPVIVLATVPVVSFAIFLFPLLFEICRCTYGPSMFGKKAGIKHSIFGKKAGTEH</sequence>
<accession>A0A2P6PHL0</accession>
<dbReference type="AlphaFoldDB" id="A0A2P6PHL0"/>
<comment type="caution">
    <text evidence="3">The sequence shown here is derived from an EMBL/GenBank/DDBJ whole genome shotgun (WGS) entry which is preliminary data.</text>
</comment>